<evidence type="ECO:0000256" key="1">
    <source>
        <dbReference type="ARBA" id="ARBA00022475"/>
    </source>
</evidence>
<sequence length="205" mass="22318">MNYMTALLLSVSANLDTLAVCISYGLKKVKLSFIGALLISLITSLGTFLSMYLGKIITNFISPKIVTIIGGILLIILGLKIVIDFLKKYRKSITKDLLRHKKVSYGEILDNPIKADADNSGDIDIKECITLSIALTLNNLSVGMAASIAGISILLNTLFTFLLTWLNIGLGFYVGNKYASKLVGEYSDLISGVLIIILGIYQIFM</sequence>
<keyword evidence="4 5" id="KW-0472">Membrane</keyword>
<evidence type="ECO:0000256" key="2">
    <source>
        <dbReference type="ARBA" id="ARBA00022692"/>
    </source>
</evidence>
<feature type="transmembrane region" description="Helical" evidence="5">
    <location>
        <begin position="31"/>
        <end position="53"/>
    </location>
</feature>
<dbReference type="InterPro" id="IPR014205">
    <property type="entry name" value="Spore_YtaF"/>
</dbReference>
<evidence type="ECO:0000256" key="4">
    <source>
        <dbReference type="ARBA" id="ARBA00023136"/>
    </source>
</evidence>
<feature type="transmembrane region" description="Helical" evidence="5">
    <location>
        <begin position="65"/>
        <end position="83"/>
    </location>
</feature>
<dbReference type="PANTHER" id="PTHR35529">
    <property type="entry name" value="MANGANESE EFFLUX PUMP MNTP-RELATED"/>
    <property type="match status" value="1"/>
</dbReference>
<organism evidence="6 7">
    <name type="scientific">Romboutsia faecis</name>
    <dbReference type="NCBI Taxonomy" id="2764597"/>
    <lineage>
        <taxon>Bacteria</taxon>
        <taxon>Bacillati</taxon>
        <taxon>Bacillota</taxon>
        <taxon>Clostridia</taxon>
        <taxon>Peptostreptococcales</taxon>
        <taxon>Peptostreptococcaceae</taxon>
        <taxon>Romboutsia</taxon>
    </lineage>
</organism>
<evidence type="ECO:0000313" key="6">
    <source>
        <dbReference type="EMBL" id="MBC5997303.1"/>
    </source>
</evidence>
<keyword evidence="1" id="KW-1003">Cell membrane</keyword>
<keyword evidence="2 5" id="KW-0812">Transmembrane</keyword>
<dbReference type="Pfam" id="PF02659">
    <property type="entry name" value="Mntp"/>
    <property type="match status" value="2"/>
</dbReference>
<proteinExistence type="predicted"/>
<protein>
    <submittedName>
        <fullName evidence="6">Sporulation membrane protein YtaF</fullName>
    </submittedName>
</protein>
<dbReference type="EMBL" id="JACRWE010000004">
    <property type="protein sequence ID" value="MBC5997303.1"/>
    <property type="molecule type" value="Genomic_DNA"/>
</dbReference>
<gene>
    <name evidence="6" type="primary">ytaF</name>
    <name evidence="6" type="ORF">H8923_11055</name>
</gene>
<keyword evidence="3 5" id="KW-1133">Transmembrane helix</keyword>
<evidence type="ECO:0000256" key="3">
    <source>
        <dbReference type="ARBA" id="ARBA00022989"/>
    </source>
</evidence>
<feature type="transmembrane region" description="Helical" evidence="5">
    <location>
        <begin position="186"/>
        <end position="204"/>
    </location>
</feature>
<keyword evidence="7" id="KW-1185">Reference proteome</keyword>
<name>A0ABR7JQW0_9FIRM</name>
<dbReference type="NCBIfam" id="TIGR02840">
    <property type="entry name" value="spore_YtaF"/>
    <property type="match status" value="1"/>
</dbReference>
<dbReference type="RefSeq" id="WP_153924926.1">
    <property type="nucleotide sequence ID" value="NZ_JACRWE010000004.1"/>
</dbReference>
<evidence type="ECO:0000313" key="7">
    <source>
        <dbReference type="Proteomes" id="UP000609849"/>
    </source>
</evidence>
<evidence type="ECO:0000256" key="5">
    <source>
        <dbReference type="SAM" id="Phobius"/>
    </source>
</evidence>
<dbReference type="PANTHER" id="PTHR35529:SF2">
    <property type="entry name" value="SPORULATION PROTEIN YTAF-RELATED"/>
    <property type="match status" value="1"/>
</dbReference>
<dbReference type="InterPro" id="IPR003810">
    <property type="entry name" value="Mntp/YtaF"/>
</dbReference>
<dbReference type="Proteomes" id="UP000609849">
    <property type="component" value="Unassembled WGS sequence"/>
</dbReference>
<feature type="transmembrane region" description="Helical" evidence="5">
    <location>
        <begin position="145"/>
        <end position="174"/>
    </location>
</feature>
<reference evidence="6 7" key="1">
    <citation type="submission" date="2020-08" db="EMBL/GenBank/DDBJ databases">
        <authorList>
            <person name="Liu C."/>
            <person name="Sun Q."/>
        </authorList>
    </citation>
    <scope>NUCLEOTIDE SEQUENCE [LARGE SCALE GENOMIC DNA]</scope>
    <source>
        <strain evidence="6 7">NSJ-18</strain>
    </source>
</reference>
<accession>A0ABR7JQW0</accession>
<comment type="caution">
    <text evidence="6">The sequence shown here is derived from an EMBL/GenBank/DDBJ whole genome shotgun (WGS) entry which is preliminary data.</text>
</comment>